<reference evidence="1 2" key="1">
    <citation type="submission" date="2023-10" db="EMBL/GenBank/DDBJ databases">
        <authorList>
            <person name="Botero Cardona J."/>
        </authorList>
    </citation>
    <scope>NUCLEOTIDE SEQUENCE [LARGE SCALE GENOMIC DNA]</scope>
    <source>
        <strain evidence="1 2">R-82641</strain>
    </source>
</reference>
<protein>
    <recommendedName>
        <fullName evidence="3">DUF1642 domain-containing protein</fullName>
    </recommendedName>
</protein>
<evidence type="ECO:0000313" key="2">
    <source>
        <dbReference type="Proteomes" id="UP001314200"/>
    </source>
</evidence>
<comment type="caution">
    <text evidence="1">The sequence shown here is derived from an EMBL/GenBank/DDBJ whole genome shotgun (WGS) entry which is preliminary data.</text>
</comment>
<sequence>MNEIPKQTFQEAFDEIEELSFVRDESKPVIEQEWVNGHTAVYALIEELQENYAPTVEMTQQQKDLLLHFKETTWFSLFLAKFNDPEFGESLPDLSCFDGWGVSKERENDLLTAWLHPESIKVVD</sequence>
<proteinExistence type="predicted"/>
<organism evidence="1 2">
    <name type="scientific">Fructobacillus cardui</name>
    <dbReference type="NCBI Taxonomy" id="2893170"/>
    <lineage>
        <taxon>Bacteria</taxon>
        <taxon>Bacillati</taxon>
        <taxon>Bacillota</taxon>
        <taxon>Bacilli</taxon>
        <taxon>Lactobacillales</taxon>
        <taxon>Lactobacillaceae</taxon>
        <taxon>Fructobacillus</taxon>
    </lineage>
</organism>
<dbReference type="EMBL" id="CAUZLY010000023">
    <property type="protein sequence ID" value="CAK1255123.1"/>
    <property type="molecule type" value="Genomic_DNA"/>
</dbReference>
<name>A0ABM9N2I5_9LACO</name>
<dbReference type="Proteomes" id="UP001314200">
    <property type="component" value="Unassembled WGS sequence"/>
</dbReference>
<evidence type="ECO:0000313" key="1">
    <source>
        <dbReference type="EMBL" id="CAK1255123.1"/>
    </source>
</evidence>
<evidence type="ECO:0008006" key="3">
    <source>
        <dbReference type="Google" id="ProtNLM"/>
    </source>
</evidence>
<keyword evidence="2" id="KW-1185">Reference proteome</keyword>
<gene>
    <name evidence="1" type="ORF">R82641_BJNNKPBH_01598</name>
</gene>
<accession>A0ABM9N2I5</accession>
<dbReference type="RefSeq" id="WP_338348325.1">
    <property type="nucleotide sequence ID" value="NZ_CAUZLY010000023.1"/>
</dbReference>